<keyword evidence="2" id="KW-1185">Reference proteome</keyword>
<dbReference type="RefSeq" id="WP_229523136.1">
    <property type="nucleotide sequence ID" value="NZ_JAFFQR010000015.1"/>
</dbReference>
<comment type="caution">
    <text evidence="1">The sequence shown here is derived from an EMBL/GenBank/DDBJ whole genome shotgun (WGS) entry which is preliminary data.</text>
</comment>
<evidence type="ECO:0000313" key="2">
    <source>
        <dbReference type="Proteomes" id="UP001597340"/>
    </source>
</evidence>
<reference evidence="2" key="1">
    <citation type="journal article" date="2019" name="Int. J. Syst. Evol. Microbiol.">
        <title>The Global Catalogue of Microorganisms (GCM) 10K type strain sequencing project: providing services to taxonomists for standard genome sequencing and annotation.</title>
        <authorList>
            <consortium name="The Broad Institute Genomics Platform"/>
            <consortium name="The Broad Institute Genome Sequencing Center for Infectious Disease"/>
            <person name="Wu L."/>
            <person name="Ma J."/>
        </authorList>
    </citation>
    <scope>NUCLEOTIDE SEQUENCE [LARGE SCALE GENOMIC DNA]</scope>
    <source>
        <strain evidence="2">CCM 9147</strain>
    </source>
</reference>
<protein>
    <submittedName>
        <fullName evidence="1">Uncharacterized protein</fullName>
    </submittedName>
</protein>
<dbReference type="Proteomes" id="UP001597340">
    <property type="component" value="Unassembled WGS sequence"/>
</dbReference>
<sequence length="85" mass="9563">MQIILPIAVTPRLFSDFISPLMVKTSNKGKRFHFSRTILPPPLLPAHKITNLFLVPFQLLTIPHGTFDGFKAGTSEAVHLNLEKR</sequence>
<dbReference type="EMBL" id="JBHTNZ010000012">
    <property type="protein sequence ID" value="MFD1462032.1"/>
    <property type="molecule type" value="Genomic_DNA"/>
</dbReference>
<proteinExistence type="predicted"/>
<gene>
    <name evidence="1" type="ORF">ACFQ5D_11580</name>
</gene>
<accession>A0ABW4DBE6</accession>
<organism evidence="1 2">
    <name type="scientific">Paenibacillus farraposensis</name>
    <dbReference type="NCBI Taxonomy" id="2807095"/>
    <lineage>
        <taxon>Bacteria</taxon>
        <taxon>Bacillati</taxon>
        <taxon>Bacillota</taxon>
        <taxon>Bacilli</taxon>
        <taxon>Bacillales</taxon>
        <taxon>Paenibacillaceae</taxon>
        <taxon>Paenibacillus</taxon>
    </lineage>
</organism>
<evidence type="ECO:0000313" key="1">
    <source>
        <dbReference type="EMBL" id="MFD1462032.1"/>
    </source>
</evidence>
<name>A0ABW4DBE6_9BACL</name>